<proteinExistence type="predicted"/>
<organism evidence="1 2">
    <name type="scientific">Ajellomyces dermatitidis (strain ER-3 / ATCC MYA-2586)</name>
    <name type="common">Blastomyces dermatitidis</name>
    <dbReference type="NCBI Taxonomy" id="559297"/>
    <lineage>
        <taxon>Eukaryota</taxon>
        <taxon>Fungi</taxon>
        <taxon>Dikarya</taxon>
        <taxon>Ascomycota</taxon>
        <taxon>Pezizomycotina</taxon>
        <taxon>Eurotiomycetes</taxon>
        <taxon>Eurotiomycetidae</taxon>
        <taxon>Onygenales</taxon>
        <taxon>Ajellomycetaceae</taxon>
        <taxon>Blastomyces</taxon>
    </lineage>
</organism>
<accession>A0ABP2ERG4</accession>
<keyword evidence="2" id="KW-1185">Reference proteome</keyword>
<evidence type="ECO:0000313" key="2">
    <source>
        <dbReference type="Proteomes" id="UP000002039"/>
    </source>
</evidence>
<dbReference type="Proteomes" id="UP000002039">
    <property type="component" value="Unassembled WGS sequence"/>
</dbReference>
<dbReference type="GeneID" id="69023979"/>
<dbReference type="EMBL" id="EQ999974">
    <property type="protein sequence ID" value="EEQ86261.2"/>
    <property type="molecule type" value="Genomic_DNA"/>
</dbReference>
<reference evidence="2" key="1">
    <citation type="journal article" date="2015" name="PLoS Genet.">
        <title>The dynamic genome and transcriptome of the human fungal pathogen Blastomyces and close relative Emmonsia.</title>
        <authorList>
            <person name="Munoz J.F."/>
            <person name="Gauthier G.M."/>
            <person name="Desjardins C.A."/>
            <person name="Gallo J.E."/>
            <person name="Holder J."/>
            <person name="Sullivan T.D."/>
            <person name="Marty A.J."/>
            <person name="Carmen J.C."/>
            <person name="Chen Z."/>
            <person name="Ding L."/>
            <person name="Gujja S."/>
            <person name="Magrini V."/>
            <person name="Misas E."/>
            <person name="Mitreva M."/>
            <person name="Priest M."/>
            <person name="Saif S."/>
            <person name="Whiston E.A."/>
            <person name="Young S."/>
            <person name="Zeng Q."/>
            <person name="Goldman W.E."/>
            <person name="Mardis E.R."/>
            <person name="Taylor J.W."/>
            <person name="McEwen J.G."/>
            <person name="Clay O.K."/>
            <person name="Klein B.S."/>
            <person name="Cuomo C.A."/>
        </authorList>
    </citation>
    <scope>NUCLEOTIDE SEQUENCE [LARGE SCALE GENOMIC DNA]</scope>
    <source>
        <strain evidence="2">ER-3 / ATCC MYA-2586</strain>
    </source>
</reference>
<protein>
    <submittedName>
        <fullName evidence="1">Uncharacterized protein</fullName>
    </submittedName>
</protein>
<gene>
    <name evidence="1" type="ORF">BDCG_01381</name>
</gene>
<name>A0ABP2ERG4_AJEDR</name>
<sequence>MDSTTFHIIVVQWSGRMEKKIMSGYVIWTRFVDFRFVQSNPITRVVRDNGLQWLLNNAQPPKISQPFKSQDHGGLELETVTQMIN</sequence>
<dbReference type="RefSeq" id="XP_045273845.1">
    <property type="nucleotide sequence ID" value="XM_045416880.1"/>
</dbReference>
<evidence type="ECO:0000313" key="1">
    <source>
        <dbReference type="EMBL" id="EEQ86261.2"/>
    </source>
</evidence>